<feature type="compositionally biased region" description="Polar residues" evidence="1">
    <location>
        <begin position="86"/>
        <end position="95"/>
    </location>
</feature>
<feature type="compositionally biased region" description="Basic and acidic residues" evidence="1">
    <location>
        <begin position="97"/>
        <end position="113"/>
    </location>
</feature>
<reference evidence="2 3" key="1">
    <citation type="submission" date="2020-06" db="EMBL/GenBank/DDBJ databases">
        <authorList>
            <person name="Li R."/>
            <person name="Bekaert M."/>
        </authorList>
    </citation>
    <scope>NUCLEOTIDE SEQUENCE [LARGE SCALE GENOMIC DNA]</scope>
    <source>
        <strain evidence="3">wild</strain>
    </source>
</reference>
<evidence type="ECO:0000313" key="2">
    <source>
        <dbReference type="EMBL" id="CAC5417497.1"/>
    </source>
</evidence>
<protein>
    <submittedName>
        <fullName evidence="2">Uncharacterized protein</fullName>
    </submittedName>
</protein>
<feature type="compositionally biased region" description="Basic residues" evidence="1">
    <location>
        <begin position="31"/>
        <end position="45"/>
    </location>
</feature>
<feature type="region of interest" description="Disordered" evidence="1">
    <location>
        <begin position="150"/>
        <end position="172"/>
    </location>
</feature>
<evidence type="ECO:0000313" key="3">
    <source>
        <dbReference type="Proteomes" id="UP000507470"/>
    </source>
</evidence>
<evidence type="ECO:0000256" key="1">
    <source>
        <dbReference type="SAM" id="MobiDB-lite"/>
    </source>
</evidence>
<dbReference type="Proteomes" id="UP000507470">
    <property type="component" value="Unassembled WGS sequence"/>
</dbReference>
<accession>A0A6J8EB10</accession>
<proteinExistence type="predicted"/>
<dbReference type="AlphaFoldDB" id="A0A6J8EB10"/>
<organism evidence="2 3">
    <name type="scientific">Mytilus coruscus</name>
    <name type="common">Sea mussel</name>
    <dbReference type="NCBI Taxonomy" id="42192"/>
    <lineage>
        <taxon>Eukaryota</taxon>
        <taxon>Metazoa</taxon>
        <taxon>Spiralia</taxon>
        <taxon>Lophotrochozoa</taxon>
        <taxon>Mollusca</taxon>
        <taxon>Bivalvia</taxon>
        <taxon>Autobranchia</taxon>
        <taxon>Pteriomorphia</taxon>
        <taxon>Mytilida</taxon>
        <taxon>Mytiloidea</taxon>
        <taxon>Mytilidae</taxon>
        <taxon>Mytilinae</taxon>
        <taxon>Mytilus</taxon>
    </lineage>
</organism>
<dbReference type="EMBL" id="CACVKT020008742">
    <property type="protein sequence ID" value="CAC5417497.1"/>
    <property type="molecule type" value="Genomic_DNA"/>
</dbReference>
<sequence length="194" mass="21249">MEKKSGTSTGMEKKPGTSTGMEKKSGTSAGTKRKSGNSTGIKKKLGTSTDTNKKLGNGTGKKKKLGISTDRDQKLGSSEGMEMFIYNSSEQSGSKTDLGKKELDNKNTKESNHGDNPLQSKTDTDSKRPVQTDISLDSYEYVKNIIEKLRQESKCEESDQSTAGRKGANQKGKLKKYTCEEDFFNSQTNGQDQY</sequence>
<dbReference type="OrthoDB" id="10348011at2759"/>
<feature type="region of interest" description="Disordered" evidence="1">
    <location>
        <begin position="1"/>
        <end position="137"/>
    </location>
</feature>
<feature type="compositionally biased region" description="Basic and acidic residues" evidence="1">
    <location>
        <begin position="1"/>
        <end position="25"/>
    </location>
</feature>
<gene>
    <name evidence="2" type="ORF">MCOR_49993</name>
</gene>
<name>A0A6J8EB10_MYTCO</name>
<keyword evidence="3" id="KW-1185">Reference proteome</keyword>